<reference evidence="3 4" key="1">
    <citation type="submission" date="2020-08" db="EMBL/GenBank/DDBJ databases">
        <title>The genome sequence of type strain Novosphingobium flavum NBRC 111647.</title>
        <authorList>
            <person name="Liu Y."/>
        </authorList>
    </citation>
    <scope>NUCLEOTIDE SEQUENCE [LARGE SCALE GENOMIC DNA]</scope>
    <source>
        <strain evidence="3 4">NBRC 111647</strain>
    </source>
</reference>
<keyword evidence="2" id="KW-0732">Signal</keyword>
<feature type="binding site" evidence="1">
    <location>
        <position position="160"/>
    </location>
    <ligand>
        <name>Mg(2+)</name>
        <dbReference type="ChEBI" id="CHEBI:18420"/>
    </ligand>
</feature>
<comment type="cofactor">
    <cofactor evidence="1">
        <name>Mg(2+)</name>
        <dbReference type="ChEBI" id="CHEBI:18420"/>
    </cofactor>
</comment>
<feature type="binding site" evidence="1">
    <location>
        <position position="159"/>
    </location>
    <ligand>
        <name>substrate</name>
    </ligand>
</feature>
<dbReference type="InterPro" id="IPR036704">
    <property type="entry name" value="RraA/RraA-like_sf"/>
</dbReference>
<protein>
    <submittedName>
        <fullName evidence="3">RraA family protein</fullName>
    </submittedName>
</protein>
<dbReference type="Gene3D" id="3.50.30.40">
    <property type="entry name" value="Ribonuclease E inhibitor RraA/RraA-like"/>
    <property type="match status" value="1"/>
</dbReference>
<proteinExistence type="predicted"/>
<keyword evidence="1" id="KW-0460">Magnesium</keyword>
<dbReference type="Pfam" id="PF03737">
    <property type="entry name" value="RraA-like"/>
    <property type="match status" value="1"/>
</dbReference>
<sequence>MTNRPLLTSLTAGAALALAAATPAQAQSAAKPAAEPTVAAPVAAADPLVTAFALLETGSIADAIEQLYGIKTYMSHQMRPVQQEKMAGRAVTVFFKKEENKDGSAAIGGMINVLDTAPAGSVFVLGMEDGLDYGAIGGMMTTTMKSRGLAGAISGGGLRDLGQIRKLGFPVWGASIVPSTTVGHYRFAGSNIPVSVGGVTVNAGDIIVADADGIVVVPADKAAAILPKAQENDFVEHATLPYIEKYKSLKKAVDTFGRI</sequence>
<dbReference type="CDD" id="cd16841">
    <property type="entry name" value="RraA_family"/>
    <property type="match status" value="1"/>
</dbReference>
<evidence type="ECO:0000256" key="2">
    <source>
        <dbReference type="SAM" id="SignalP"/>
    </source>
</evidence>
<dbReference type="AlphaFoldDB" id="A0A7X1FRX2"/>
<dbReference type="EMBL" id="JACLAW010000007">
    <property type="protein sequence ID" value="MBC2665853.1"/>
    <property type="molecule type" value="Genomic_DNA"/>
</dbReference>
<dbReference type="PANTHER" id="PTHR33254">
    <property type="entry name" value="4-HYDROXY-4-METHYL-2-OXOGLUTARATE ALDOLASE 3-RELATED"/>
    <property type="match status" value="1"/>
</dbReference>
<evidence type="ECO:0000313" key="3">
    <source>
        <dbReference type="EMBL" id="MBC2665853.1"/>
    </source>
</evidence>
<dbReference type="RefSeq" id="WP_185664124.1">
    <property type="nucleotide sequence ID" value="NZ_JACLAW010000007.1"/>
</dbReference>
<dbReference type="SUPFAM" id="SSF89562">
    <property type="entry name" value="RraA-like"/>
    <property type="match status" value="1"/>
</dbReference>
<organism evidence="3 4">
    <name type="scientific">Novosphingobium flavum</name>
    <dbReference type="NCBI Taxonomy" id="1778672"/>
    <lineage>
        <taxon>Bacteria</taxon>
        <taxon>Pseudomonadati</taxon>
        <taxon>Pseudomonadota</taxon>
        <taxon>Alphaproteobacteria</taxon>
        <taxon>Sphingomonadales</taxon>
        <taxon>Sphingomonadaceae</taxon>
        <taxon>Novosphingobium</taxon>
    </lineage>
</organism>
<dbReference type="GO" id="GO:0046872">
    <property type="term" value="F:metal ion binding"/>
    <property type="evidence" value="ECO:0007669"/>
    <property type="project" value="UniProtKB-KW"/>
</dbReference>
<feature type="signal peptide" evidence="2">
    <location>
        <begin position="1"/>
        <end position="26"/>
    </location>
</feature>
<evidence type="ECO:0000256" key="1">
    <source>
        <dbReference type="PIRSR" id="PIRSR605493-1"/>
    </source>
</evidence>
<name>A0A7X1FRX2_9SPHN</name>
<feature type="binding site" evidence="1">
    <location>
        <begin position="137"/>
        <end position="140"/>
    </location>
    <ligand>
        <name>substrate</name>
    </ligand>
</feature>
<dbReference type="PANTHER" id="PTHR33254:SF16">
    <property type="entry name" value="BLR3842 PROTEIN"/>
    <property type="match status" value="1"/>
</dbReference>
<gene>
    <name evidence="3" type="ORF">H7F51_09980</name>
</gene>
<keyword evidence="4" id="KW-1185">Reference proteome</keyword>
<dbReference type="Proteomes" id="UP000566813">
    <property type="component" value="Unassembled WGS sequence"/>
</dbReference>
<feature type="chain" id="PRO_5030584899" evidence="2">
    <location>
        <begin position="27"/>
        <end position="259"/>
    </location>
</feature>
<evidence type="ECO:0000313" key="4">
    <source>
        <dbReference type="Proteomes" id="UP000566813"/>
    </source>
</evidence>
<comment type="caution">
    <text evidence="3">The sequence shown here is derived from an EMBL/GenBank/DDBJ whole genome shotgun (WGS) entry which is preliminary data.</text>
</comment>
<dbReference type="InterPro" id="IPR005493">
    <property type="entry name" value="RraA/RraA-like"/>
</dbReference>
<accession>A0A7X1FRX2</accession>
<keyword evidence="1" id="KW-0479">Metal-binding</keyword>